<dbReference type="PANTHER" id="PTHR30173:SF36">
    <property type="entry name" value="ECF RNA POLYMERASE SIGMA FACTOR SIGJ"/>
    <property type="match status" value="1"/>
</dbReference>
<dbReference type="InterPro" id="IPR013324">
    <property type="entry name" value="RNA_pol_sigma_r3/r4-like"/>
</dbReference>
<dbReference type="Gene3D" id="3.10.450.50">
    <property type="match status" value="1"/>
</dbReference>
<dbReference type="Proteomes" id="UP000583387">
    <property type="component" value="Unassembled WGS sequence"/>
</dbReference>
<dbReference type="InterPro" id="IPR032710">
    <property type="entry name" value="NTF2-like_dom_sf"/>
</dbReference>
<feature type="domain" description="RNA polymerase sigma-70 region 2" evidence="2">
    <location>
        <begin position="10"/>
        <end position="74"/>
    </location>
</feature>
<evidence type="ECO:0000259" key="2">
    <source>
        <dbReference type="Pfam" id="PF04542"/>
    </source>
</evidence>
<dbReference type="InterPro" id="IPR013249">
    <property type="entry name" value="RNA_pol_sigma70_r4_t2"/>
</dbReference>
<dbReference type="GO" id="GO:0006352">
    <property type="term" value="P:DNA-templated transcription initiation"/>
    <property type="evidence" value="ECO:0007669"/>
    <property type="project" value="InterPro"/>
</dbReference>
<evidence type="ECO:0000313" key="5">
    <source>
        <dbReference type="Proteomes" id="UP000583387"/>
    </source>
</evidence>
<evidence type="ECO:0000256" key="1">
    <source>
        <dbReference type="ARBA" id="ARBA00011344"/>
    </source>
</evidence>
<gene>
    <name evidence="4" type="primary">sigJ</name>
    <name evidence="4" type="ORF">PSEWESI4_03905</name>
</gene>
<dbReference type="SUPFAM" id="SSF54427">
    <property type="entry name" value="NTF2-like"/>
    <property type="match status" value="1"/>
</dbReference>
<dbReference type="InterPro" id="IPR036388">
    <property type="entry name" value="WH-like_DNA-bd_sf"/>
</dbReference>
<dbReference type="GO" id="GO:0016987">
    <property type="term" value="F:sigma factor activity"/>
    <property type="evidence" value="ECO:0007669"/>
    <property type="project" value="InterPro"/>
</dbReference>
<evidence type="ECO:0000259" key="3">
    <source>
        <dbReference type="Pfam" id="PF08281"/>
    </source>
</evidence>
<comment type="subunit">
    <text evidence="1">Interacts transiently with the RNA polymerase catalytic core formed by RpoA, RpoB, RpoC and RpoZ (2 alpha, 1 beta, 1 beta' and 1 omega subunit) to form the RNA polymerase holoenzyme that can initiate transcription.</text>
</comment>
<dbReference type="SUPFAM" id="SSF88659">
    <property type="entry name" value="Sigma3 and sigma4 domains of RNA polymerase sigma factors"/>
    <property type="match status" value="1"/>
</dbReference>
<feature type="domain" description="RNA polymerase sigma factor 70 region 4 type 2" evidence="3">
    <location>
        <begin position="109"/>
        <end position="157"/>
    </location>
</feature>
<dbReference type="NCBIfam" id="NF007214">
    <property type="entry name" value="PRK09636.1"/>
    <property type="match status" value="1"/>
</dbReference>
<keyword evidence="5" id="KW-1185">Reference proteome</keyword>
<dbReference type="NCBIfam" id="TIGR02937">
    <property type="entry name" value="sigma70-ECF"/>
    <property type="match status" value="1"/>
</dbReference>
<dbReference type="Gene3D" id="1.10.10.10">
    <property type="entry name" value="Winged helix-like DNA-binding domain superfamily/Winged helix DNA-binding domain"/>
    <property type="match status" value="1"/>
</dbReference>
<protein>
    <submittedName>
        <fullName evidence="4">ECF RNA polymerase sigma factor SigJ</fullName>
    </submittedName>
</protein>
<dbReference type="InterPro" id="IPR052704">
    <property type="entry name" value="ECF_Sigma-70_Domain"/>
</dbReference>
<dbReference type="InterPro" id="IPR014284">
    <property type="entry name" value="RNA_pol_sigma-70_dom"/>
</dbReference>
<dbReference type="RefSeq" id="WP_187672907.1">
    <property type="nucleotide sequence ID" value="NZ_CAJFCI010000076.1"/>
</dbReference>
<sequence length="291" mass="32254">MTAIDSAAFFEEQRRYLLNLAYRLLGSRAEAEDAVQDCFLKWREADHASLDNPQAWLTTLCTRRCIDLLRSARRARVDYVGTWLPEPLPTGDEGSPEQALELASSLSTAFLLLLERLTPKERAAYLLFEIFDHDYPAIAEVLGVQETACRKLVSRARSGLAQDKVRHLAPRDRQEQLLDAFHAALASGATGQLVTLLAEDVELCADGGGKVPTLARILHGKPAVLEFILGSLRGYWADYAWQPSELNGGRGVLLLSGERVVASVTFAYDEAGRVSNIYILRNPDKLEMLPT</sequence>
<dbReference type="SUPFAM" id="SSF88946">
    <property type="entry name" value="Sigma2 domain of RNA polymerase sigma factors"/>
    <property type="match status" value="1"/>
</dbReference>
<dbReference type="Pfam" id="PF08281">
    <property type="entry name" value="Sigma70_r4_2"/>
    <property type="match status" value="1"/>
</dbReference>
<proteinExistence type="predicted"/>
<comment type="caution">
    <text evidence="4">The sequence shown here is derived from an EMBL/GenBank/DDBJ whole genome shotgun (WGS) entry which is preliminary data.</text>
</comment>
<dbReference type="EMBL" id="CAJFCI010000076">
    <property type="protein sequence ID" value="CAD5109599.1"/>
    <property type="molecule type" value="Genomic_DNA"/>
</dbReference>
<dbReference type="AlphaFoldDB" id="A0A7U7IAM0"/>
<dbReference type="Pfam" id="PF04542">
    <property type="entry name" value="Sigma70_r2"/>
    <property type="match status" value="1"/>
</dbReference>
<accession>A0A7U7IAM0</accession>
<organism evidence="4 5">
    <name type="scientific">Zestomonas carbonaria</name>
    <dbReference type="NCBI Taxonomy" id="2762745"/>
    <lineage>
        <taxon>Bacteria</taxon>
        <taxon>Pseudomonadati</taxon>
        <taxon>Pseudomonadota</taxon>
        <taxon>Gammaproteobacteria</taxon>
        <taxon>Pseudomonadales</taxon>
        <taxon>Pseudomonadaceae</taxon>
        <taxon>Zestomonas</taxon>
    </lineage>
</organism>
<dbReference type="GO" id="GO:0003677">
    <property type="term" value="F:DNA binding"/>
    <property type="evidence" value="ECO:0007669"/>
    <property type="project" value="InterPro"/>
</dbReference>
<dbReference type="PANTHER" id="PTHR30173">
    <property type="entry name" value="SIGMA 19 FACTOR"/>
    <property type="match status" value="1"/>
</dbReference>
<dbReference type="Gene3D" id="1.10.1740.10">
    <property type="match status" value="1"/>
</dbReference>
<dbReference type="InterPro" id="IPR013325">
    <property type="entry name" value="RNA_pol_sigma_r2"/>
</dbReference>
<dbReference type="InterPro" id="IPR007627">
    <property type="entry name" value="RNA_pol_sigma70_r2"/>
</dbReference>
<evidence type="ECO:0000313" key="4">
    <source>
        <dbReference type="EMBL" id="CAD5109599.1"/>
    </source>
</evidence>
<reference evidence="4 5" key="1">
    <citation type="submission" date="2020-08" db="EMBL/GenBank/DDBJ databases">
        <authorList>
            <person name="Criscuolo A."/>
        </authorList>
    </citation>
    <scope>NUCLEOTIDE SEQUENCE [LARGE SCALE GENOMIC DNA]</scope>
    <source>
        <strain evidence="4">CIP111764</strain>
    </source>
</reference>
<name>A0A7U7IAM0_9GAMM</name>